<dbReference type="Pfam" id="PF00172">
    <property type="entry name" value="Zn_clus"/>
    <property type="match status" value="1"/>
</dbReference>
<dbReference type="PANTHER" id="PTHR47784">
    <property type="entry name" value="STEROL UPTAKE CONTROL PROTEIN 2"/>
    <property type="match status" value="1"/>
</dbReference>
<dbReference type="Proteomes" id="UP000676310">
    <property type="component" value="Unassembled WGS sequence"/>
</dbReference>
<dbReference type="PANTHER" id="PTHR47784:SF5">
    <property type="entry name" value="STEROL UPTAKE CONTROL PROTEIN 2"/>
    <property type="match status" value="1"/>
</dbReference>
<sequence>MVRRSTGFVSKKPHRKSRGGCTTCKRKKVKCDEAQPVCRYCSVRNLECKYTQDFQSTSKTSSSGPSPGHEILPPTYNTRVDFNDTSFQLAPWLIPPSHTSIGAFTSLDHQLLQYYKADVWRELVVRDDSVLKALHKDIIPQLGISHPFLLYALLSIAANHSNTLIPNKTVERQALLYRQMTFSSYKEALKDITAENYEAILVTGGLLLALVPPPSTDNDEEHLEWMLALLKLSEGLRILASLRWARGIEKLSVYPLVRRELRILPSPPIIDVEGVDAPIGRLGTTPDNPNPAPTYTPTLFPMQTRLFLPPPLMQLLGSVVHGKDSGSFDWHRPTLLPVFHALSPIFLSLYYYHLNPDFYVRVICFTSFLMPEFLQLVRQREPRALVLVAWWFALAGLVPKGWWVERVRNVVGSLGRAIRAQSSGDDGFVEGVFGGAQRIVDVFESEGKEAAARSVFEAWAGVSWEEGPGRAQEWEFGLLMDLGDFDLRVDLDTIGLDVQELSTSV</sequence>
<reference evidence="3" key="1">
    <citation type="submission" date="2021-05" db="EMBL/GenBank/DDBJ databases">
        <authorList>
            <person name="Stam R."/>
        </authorList>
    </citation>
    <scope>NUCLEOTIDE SEQUENCE</scope>
    <source>
        <strain evidence="3">CS162</strain>
    </source>
</reference>
<name>A0A8J2I9W8_9PLEO</name>
<dbReference type="Pfam" id="PF11951">
    <property type="entry name" value="Fungal_trans_2"/>
    <property type="match status" value="1"/>
</dbReference>
<keyword evidence="1" id="KW-0539">Nucleus</keyword>
<dbReference type="Gene3D" id="4.10.240.10">
    <property type="entry name" value="Zn(2)-C6 fungal-type DNA-binding domain"/>
    <property type="match status" value="1"/>
</dbReference>
<dbReference type="GO" id="GO:0008270">
    <property type="term" value="F:zinc ion binding"/>
    <property type="evidence" value="ECO:0007669"/>
    <property type="project" value="InterPro"/>
</dbReference>
<dbReference type="InterPro" id="IPR021858">
    <property type="entry name" value="Fun_TF"/>
</dbReference>
<gene>
    <name evidence="3" type="ORF">ALTATR162_LOCUS9701</name>
</gene>
<dbReference type="OrthoDB" id="3546279at2759"/>
<dbReference type="GO" id="GO:0001228">
    <property type="term" value="F:DNA-binding transcription activator activity, RNA polymerase II-specific"/>
    <property type="evidence" value="ECO:0007669"/>
    <property type="project" value="TreeGrafter"/>
</dbReference>
<dbReference type="InterPro" id="IPR001138">
    <property type="entry name" value="Zn2Cys6_DnaBD"/>
</dbReference>
<dbReference type="CDD" id="cd00067">
    <property type="entry name" value="GAL4"/>
    <property type="match status" value="1"/>
</dbReference>
<dbReference type="SMART" id="SM00066">
    <property type="entry name" value="GAL4"/>
    <property type="match status" value="1"/>
</dbReference>
<keyword evidence="4" id="KW-1185">Reference proteome</keyword>
<dbReference type="GeneID" id="67021952"/>
<accession>A0A8J2I9W8</accession>
<dbReference type="AlphaFoldDB" id="A0A8J2I9W8"/>
<organism evidence="3 4">
    <name type="scientific">Alternaria atra</name>
    <dbReference type="NCBI Taxonomy" id="119953"/>
    <lineage>
        <taxon>Eukaryota</taxon>
        <taxon>Fungi</taxon>
        <taxon>Dikarya</taxon>
        <taxon>Ascomycota</taxon>
        <taxon>Pezizomycotina</taxon>
        <taxon>Dothideomycetes</taxon>
        <taxon>Pleosporomycetidae</taxon>
        <taxon>Pleosporales</taxon>
        <taxon>Pleosporineae</taxon>
        <taxon>Pleosporaceae</taxon>
        <taxon>Alternaria</taxon>
        <taxon>Alternaria sect. Ulocladioides</taxon>
    </lineage>
</organism>
<evidence type="ECO:0000313" key="3">
    <source>
        <dbReference type="EMBL" id="CAG5181316.1"/>
    </source>
</evidence>
<dbReference type="EMBL" id="CAJRGZ010000025">
    <property type="protein sequence ID" value="CAG5181316.1"/>
    <property type="molecule type" value="Genomic_DNA"/>
</dbReference>
<feature type="domain" description="Zn(2)-C6 fungal-type" evidence="2">
    <location>
        <begin position="20"/>
        <end position="50"/>
    </location>
</feature>
<evidence type="ECO:0000259" key="2">
    <source>
        <dbReference type="PROSITE" id="PS50048"/>
    </source>
</evidence>
<protein>
    <recommendedName>
        <fullName evidence="2">Zn(2)-C6 fungal-type domain-containing protein</fullName>
    </recommendedName>
</protein>
<evidence type="ECO:0000313" key="4">
    <source>
        <dbReference type="Proteomes" id="UP000676310"/>
    </source>
</evidence>
<proteinExistence type="predicted"/>
<dbReference type="InterPro" id="IPR036864">
    <property type="entry name" value="Zn2-C6_fun-type_DNA-bd_sf"/>
</dbReference>
<evidence type="ECO:0000256" key="1">
    <source>
        <dbReference type="ARBA" id="ARBA00023242"/>
    </source>
</evidence>
<dbReference type="PROSITE" id="PS00463">
    <property type="entry name" value="ZN2_CY6_FUNGAL_1"/>
    <property type="match status" value="1"/>
</dbReference>
<comment type="caution">
    <text evidence="3">The sequence shown here is derived from an EMBL/GenBank/DDBJ whole genome shotgun (WGS) entry which is preliminary data.</text>
</comment>
<dbReference type="InterPro" id="IPR053157">
    <property type="entry name" value="Sterol_Uptake_Regulator"/>
</dbReference>
<dbReference type="SUPFAM" id="SSF57701">
    <property type="entry name" value="Zn2/Cys6 DNA-binding domain"/>
    <property type="match status" value="1"/>
</dbReference>
<dbReference type="PROSITE" id="PS50048">
    <property type="entry name" value="ZN2_CY6_FUNGAL_2"/>
    <property type="match status" value="1"/>
</dbReference>
<dbReference type="RefSeq" id="XP_043173270.1">
    <property type="nucleotide sequence ID" value="XM_043317335.1"/>
</dbReference>